<dbReference type="InterPro" id="IPR025459">
    <property type="entry name" value="DUF4279"/>
</dbReference>
<evidence type="ECO:0000313" key="1">
    <source>
        <dbReference type="EMBL" id="MFD2671782.1"/>
    </source>
</evidence>
<reference evidence="2" key="1">
    <citation type="journal article" date="2019" name="Int. J. Syst. Evol. Microbiol.">
        <title>The Global Catalogue of Microorganisms (GCM) 10K type strain sequencing project: providing services to taxonomists for standard genome sequencing and annotation.</title>
        <authorList>
            <consortium name="The Broad Institute Genomics Platform"/>
            <consortium name="The Broad Institute Genome Sequencing Center for Infectious Disease"/>
            <person name="Wu L."/>
            <person name="Ma J."/>
        </authorList>
    </citation>
    <scope>NUCLEOTIDE SEQUENCE [LARGE SCALE GENOMIC DNA]</scope>
    <source>
        <strain evidence="2">KCTC 33676</strain>
    </source>
</reference>
<evidence type="ECO:0000313" key="2">
    <source>
        <dbReference type="Proteomes" id="UP001597497"/>
    </source>
</evidence>
<accession>A0ABW5R9Z6</accession>
<organism evidence="1 2">
    <name type="scientific">Marinicrinis sediminis</name>
    <dbReference type="NCBI Taxonomy" id="1652465"/>
    <lineage>
        <taxon>Bacteria</taxon>
        <taxon>Bacillati</taxon>
        <taxon>Bacillota</taxon>
        <taxon>Bacilli</taxon>
        <taxon>Bacillales</taxon>
        <taxon>Paenibacillaceae</taxon>
    </lineage>
</organism>
<dbReference type="RefSeq" id="WP_379929260.1">
    <property type="nucleotide sequence ID" value="NZ_JBHUMM010000014.1"/>
</dbReference>
<keyword evidence="2" id="KW-1185">Reference proteome</keyword>
<proteinExistence type="predicted"/>
<dbReference type="Proteomes" id="UP001597497">
    <property type="component" value="Unassembled WGS sequence"/>
</dbReference>
<dbReference type="Pfam" id="PF14106">
    <property type="entry name" value="DUF4279"/>
    <property type="match status" value="1"/>
</dbReference>
<name>A0ABW5R9Z6_9BACL</name>
<gene>
    <name evidence="1" type="ORF">ACFSUC_09200</name>
</gene>
<dbReference type="EMBL" id="JBHUMM010000014">
    <property type="protein sequence ID" value="MFD2671782.1"/>
    <property type="molecule type" value="Genomic_DNA"/>
</dbReference>
<comment type="caution">
    <text evidence="1">The sequence shown here is derived from an EMBL/GenBank/DDBJ whole genome shotgun (WGS) entry which is preliminary data.</text>
</comment>
<protein>
    <submittedName>
        <fullName evidence="1">DUF4279 domain-containing protein</fullName>
    </submittedName>
</protein>
<sequence length="114" mass="13046">MSKSNLQLEPTNTVNKGTLISKSLHKSAPYDLWTYEIEIIESDTISEAIVTIYELLASRLDKFEELCLHHEVMLNLYLQSDYAQLGFELSQKAIDCLKKLNIKVDFHILSWGGV</sequence>